<dbReference type="Proteomes" id="UP000464787">
    <property type="component" value="Chromosome"/>
</dbReference>
<protein>
    <submittedName>
        <fullName evidence="2">Uncharacterized protein</fullName>
    </submittedName>
</protein>
<proteinExistence type="predicted"/>
<evidence type="ECO:0000256" key="1">
    <source>
        <dbReference type="SAM" id="Phobius"/>
    </source>
</evidence>
<gene>
    <name evidence="2" type="ORF">GT347_16135</name>
</gene>
<dbReference type="RefSeq" id="WP_160553186.1">
    <property type="nucleotide sequence ID" value="NZ_CP047650.1"/>
</dbReference>
<keyword evidence="1" id="KW-0472">Membrane</keyword>
<evidence type="ECO:0000313" key="2">
    <source>
        <dbReference type="EMBL" id="QHI99373.1"/>
    </source>
</evidence>
<sequence>MQTHFSRALRAYVSLSVGVTAAIAIFDPTRQHREAFEGGASLLTLGSLASMAFLLAIALAGALDVVINDLLPERFSIDSTHRHRHVVFMLMAIGQVALMWLMVKANPGEWPPVLARYVLDAAFAVGIAIAGVRDHYFRRVYG</sequence>
<keyword evidence="1" id="KW-1133">Transmembrane helix</keyword>
<evidence type="ECO:0000313" key="3">
    <source>
        <dbReference type="Proteomes" id="UP000464787"/>
    </source>
</evidence>
<dbReference type="EMBL" id="CP047650">
    <property type="protein sequence ID" value="QHI99373.1"/>
    <property type="molecule type" value="Genomic_DNA"/>
</dbReference>
<feature type="transmembrane region" description="Helical" evidence="1">
    <location>
        <begin position="115"/>
        <end position="132"/>
    </location>
</feature>
<organism evidence="2 3">
    <name type="scientific">Xylophilus rhododendri</name>
    <dbReference type="NCBI Taxonomy" id="2697032"/>
    <lineage>
        <taxon>Bacteria</taxon>
        <taxon>Pseudomonadati</taxon>
        <taxon>Pseudomonadota</taxon>
        <taxon>Betaproteobacteria</taxon>
        <taxon>Burkholderiales</taxon>
        <taxon>Xylophilus</taxon>
    </lineage>
</organism>
<dbReference type="KEGG" id="xyk:GT347_16135"/>
<feature type="transmembrane region" description="Helical" evidence="1">
    <location>
        <begin position="86"/>
        <end position="103"/>
    </location>
</feature>
<dbReference type="AlphaFoldDB" id="A0A857J834"/>
<accession>A0A857J834</accession>
<reference evidence="2 3" key="1">
    <citation type="submission" date="2020-01" db="EMBL/GenBank/DDBJ databases">
        <title>Genome sequencing of strain KACC 21265.</title>
        <authorList>
            <person name="Heo J."/>
            <person name="Kim S.-J."/>
            <person name="Kim J.-S."/>
            <person name="Hong S.-B."/>
            <person name="Kwon S.-W."/>
        </authorList>
    </citation>
    <scope>NUCLEOTIDE SEQUENCE [LARGE SCALE GENOMIC DNA]</scope>
    <source>
        <strain evidence="2 3">KACC 21265</strain>
    </source>
</reference>
<feature type="transmembrane region" description="Helical" evidence="1">
    <location>
        <begin position="46"/>
        <end position="66"/>
    </location>
</feature>
<keyword evidence="1" id="KW-0812">Transmembrane</keyword>
<name>A0A857J834_9BURK</name>
<feature type="transmembrane region" description="Helical" evidence="1">
    <location>
        <begin position="9"/>
        <end position="26"/>
    </location>
</feature>
<keyword evidence="3" id="KW-1185">Reference proteome</keyword>